<dbReference type="InterPro" id="IPR026569">
    <property type="entry name" value="Ribosomal_bL28"/>
</dbReference>
<organism evidence="4 5">
    <name type="scientific">Candida verbasci</name>
    <dbReference type="NCBI Taxonomy" id="1227364"/>
    <lineage>
        <taxon>Eukaryota</taxon>
        <taxon>Fungi</taxon>
        <taxon>Dikarya</taxon>
        <taxon>Ascomycota</taxon>
        <taxon>Saccharomycotina</taxon>
        <taxon>Pichiomycetes</taxon>
        <taxon>Debaryomycetaceae</taxon>
        <taxon>Candida/Lodderomyces clade</taxon>
        <taxon>Candida</taxon>
    </lineage>
</organism>
<keyword evidence="2" id="KW-0689">Ribosomal protein</keyword>
<dbReference type="Pfam" id="PF00830">
    <property type="entry name" value="Ribosomal_L28"/>
    <property type="match status" value="1"/>
</dbReference>
<evidence type="ECO:0000313" key="5">
    <source>
        <dbReference type="Proteomes" id="UP001152885"/>
    </source>
</evidence>
<dbReference type="InterPro" id="IPR037147">
    <property type="entry name" value="Ribosomal_bL28_sf"/>
</dbReference>
<evidence type="ECO:0000256" key="3">
    <source>
        <dbReference type="ARBA" id="ARBA00023274"/>
    </source>
</evidence>
<accession>A0A9W4TRY7</accession>
<dbReference type="OrthoDB" id="361870at2759"/>
<reference evidence="4" key="1">
    <citation type="submission" date="2022-12" db="EMBL/GenBank/DDBJ databases">
        <authorList>
            <person name="Brejova B."/>
        </authorList>
    </citation>
    <scope>NUCLEOTIDE SEQUENCE</scope>
</reference>
<evidence type="ECO:0008006" key="6">
    <source>
        <dbReference type="Google" id="ProtNLM"/>
    </source>
</evidence>
<dbReference type="SUPFAM" id="SSF143800">
    <property type="entry name" value="L28p-like"/>
    <property type="match status" value="1"/>
</dbReference>
<evidence type="ECO:0000313" key="4">
    <source>
        <dbReference type="EMBL" id="CAI5756593.1"/>
    </source>
</evidence>
<name>A0A9W4TRY7_9ASCO</name>
<dbReference type="Proteomes" id="UP001152885">
    <property type="component" value="Unassembled WGS sequence"/>
</dbReference>
<proteinExistence type="inferred from homology"/>
<dbReference type="PANTHER" id="PTHR13528:SF2">
    <property type="entry name" value="LARGE RIBOSOMAL SUBUNIT PROTEIN BL28M"/>
    <property type="match status" value="1"/>
</dbReference>
<evidence type="ECO:0000256" key="2">
    <source>
        <dbReference type="ARBA" id="ARBA00022980"/>
    </source>
</evidence>
<dbReference type="GO" id="GO:0003735">
    <property type="term" value="F:structural constituent of ribosome"/>
    <property type="evidence" value="ECO:0007669"/>
    <property type="project" value="InterPro"/>
</dbReference>
<keyword evidence="3" id="KW-0687">Ribonucleoprotein</keyword>
<dbReference type="AlphaFoldDB" id="A0A9W4TRY7"/>
<dbReference type="Gene3D" id="2.30.170.40">
    <property type="entry name" value="Ribosomal protein L28/L24"/>
    <property type="match status" value="1"/>
</dbReference>
<keyword evidence="5" id="KW-1185">Reference proteome</keyword>
<dbReference type="GO" id="GO:0005762">
    <property type="term" value="C:mitochondrial large ribosomal subunit"/>
    <property type="evidence" value="ECO:0007669"/>
    <property type="project" value="TreeGrafter"/>
</dbReference>
<comment type="caution">
    <text evidence="4">The sequence shown here is derived from an EMBL/GenBank/DDBJ whole genome shotgun (WGS) entry which is preliminary data.</text>
</comment>
<dbReference type="EMBL" id="CANTUO010000001">
    <property type="protein sequence ID" value="CAI5756593.1"/>
    <property type="molecule type" value="Genomic_DNA"/>
</dbReference>
<evidence type="ECO:0000256" key="1">
    <source>
        <dbReference type="ARBA" id="ARBA00008760"/>
    </source>
</evidence>
<sequence length="269" mass="32005">MFRNIINLTHSLAYRQPIFNLLIRPFSITSINFTVKKQGGIKYDQTYKITKYIKKIDENKYTIGQEHPKGVKVPKSIPEFPSYKYETRFFKRQNFGLYGGLQRKRSKSSSKFLTKNLRAHLPNIQKASLWSEILNKKIKTRVSTRVLRTLTKEGGLDQYLLKDKSARIKTMGLYGWKLRYKLLKKLEQDERGYFQFENKLKPIQHITKDGRKFISSKEELLPLLYNEIQNDSYYPIKQSQMERQYSWLSYDEIVNKLDDCNVDLTRFTV</sequence>
<gene>
    <name evidence="4" type="ORF">CANVERA_P1111</name>
</gene>
<comment type="similarity">
    <text evidence="1">Belongs to the bacterial ribosomal protein bL28 family.</text>
</comment>
<protein>
    <recommendedName>
        <fullName evidence="6">54S ribosomal protein L24, mitochondrial</fullName>
    </recommendedName>
</protein>
<dbReference type="InterPro" id="IPR034704">
    <property type="entry name" value="Ribosomal_bL28/bL31-like_sf"/>
</dbReference>
<dbReference type="PANTHER" id="PTHR13528">
    <property type="entry name" value="39S RIBOSOMAL PROTEIN L28, MITOCHONDRIAL"/>
    <property type="match status" value="1"/>
</dbReference>